<organism evidence="6 7">
    <name type="scientific">Deinococcus metalli</name>
    <dbReference type="NCBI Taxonomy" id="1141878"/>
    <lineage>
        <taxon>Bacteria</taxon>
        <taxon>Thermotogati</taxon>
        <taxon>Deinococcota</taxon>
        <taxon>Deinococci</taxon>
        <taxon>Deinococcales</taxon>
        <taxon>Deinococcaceae</taxon>
        <taxon>Deinococcus</taxon>
    </lineage>
</organism>
<dbReference type="SUPFAM" id="SSF46785">
    <property type="entry name" value="Winged helix' DNA-binding domain"/>
    <property type="match status" value="1"/>
</dbReference>
<protein>
    <submittedName>
        <fullName evidence="6">Crp/Fnr family transcriptional regulator</fullName>
    </submittedName>
</protein>
<dbReference type="EMBL" id="BNAJ01000006">
    <property type="protein sequence ID" value="GHF48560.1"/>
    <property type="molecule type" value="Genomic_DNA"/>
</dbReference>
<dbReference type="PROSITE" id="PS50042">
    <property type="entry name" value="CNMP_BINDING_3"/>
    <property type="match status" value="1"/>
</dbReference>
<accession>A0ABQ3JNI8</accession>
<dbReference type="SMART" id="SM00419">
    <property type="entry name" value="HTH_CRP"/>
    <property type="match status" value="1"/>
</dbReference>
<keyword evidence="7" id="KW-1185">Reference proteome</keyword>
<dbReference type="InterPro" id="IPR036390">
    <property type="entry name" value="WH_DNA-bd_sf"/>
</dbReference>
<dbReference type="Pfam" id="PF00027">
    <property type="entry name" value="cNMP_binding"/>
    <property type="match status" value="1"/>
</dbReference>
<proteinExistence type="predicted"/>
<dbReference type="InterPro" id="IPR000595">
    <property type="entry name" value="cNMP-bd_dom"/>
</dbReference>
<evidence type="ECO:0000313" key="7">
    <source>
        <dbReference type="Proteomes" id="UP000619376"/>
    </source>
</evidence>
<comment type="caution">
    <text evidence="6">The sequence shown here is derived from an EMBL/GenBank/DDBJ whole genome shotgun (WGS) entry which is preliminary data.</text>
</comment>
<name>A0ABQ3JNI8_9DEIO</name>
<dbReference type="PANTHER" id="PTHR24567">
    <property type="entry name" value="CRP FAMILY TRANSCRIPTIONAL REGULATORY PROTEIN"/>
    <property type="match status" value="1"/>
</dbReference>
<keyword evidence="2" id="KW-0238">DNA-binding</keyword>
<dbReference type="InterPro" id="IPR036388">
    <property type="entry name" value="WH-like_DNA-bd_sf"/>
</dbReference>
<dbReference type="Gene3D" id="1.10.10.10">
    <property type="entry name" value="Winged helix-like DNA-binding domain superfamily/Winged helix DNA-binding domain"/>
    <property type="match status" value="1"/>
</dbReference>
<evidence type="ECO:0000259" key="5">
    <source>
        <dbReference type="PROSITE" id="PS51063"/>
    </source>
</evidence>
<dbReference type="SUPFAM" id="SSF51206">
    <property type="entry name" value="cAMP-binding domain-like"/>
    <property type="match status" value="1"/>
</dbReference>
<dbReference type="InterPro" id="IPR012318">
    <property type="entry name" value="HTH_CRP"/>
</dbReference>
<evidence type="ECO:0000256" key="3">
    <source>
        <dbReference type="ARBA" id="ARBA00023163"/>
    </source>
</evidence>
<feature type="domain" description="Cyclic nucleotide-binding" evidence="4">
    <location>
        <begin position="32"/>
        <end position="81"/>
    </location>
</feature>
<dbReference type="InterPro" id="IPR014710">
    <property type="entry name" value="RmlC-like_jellyroll"/>
</dbReference>
<dbReference type="InterPro" id="IPR018490">
    <property type="entry name" value="cNMP-bd_dom_sf"/>
</dbReference>
<dbReference type="PANTHER" id="PTHR24567:SF74">
    <property type="entry name" value="HTH-TYPE TRANSCRIPTIONAL REGULATOR ARCR"/>
    <property type="match status" value="1"/>
</dbReference>
<evidence type="ECO:0000259" key="4">
    <source>
        <dbReference type="PROSITE" id="PS50042"/>
    </source>
</evidence>
<dbReference type="Pfam" id="PF13545">
    <property type="entry name" value="HTH_Crp_2"/>
    <property type="match status" value="1"/>
</dbReference>
<evidence type="ECO:0000256" key="1">
    <source>
        <dbReference type="ARBA" id="ARBA00023015"/>
    </source>
</evidence>
<evidence type="ECO:0000256" key="2">
    <source>
        <dbReference type="ARBA" id="ARBA00023125"/>
    </source>
</evidence>
<dbReference type="Gene3D" id="2.60.120.10">
    <property type="entry name" value="Jelly Rolls"/>
    <property type="match status" value="1"/>
</dbReference>
<keyword evidence="1" id="KW-0805">Transcription regulation</keyword>
<feature type="domain" description="HTH crp-type" evidence="5">
    <location>
        <begin position="135"/>
        <end position="208"/>
    </location>
</feature>
<gene>
    <name evidence="6" type="ORF">GCM10017781_26180</name>
</gene>
<dbReference type="CDD" id="cd00038">
    <property type="entry name" value="CAP_ED"/>
    <property type="match status" value="1"/>
</dbReference>
<keyword evidence="3" id="KW-0804">Transcription</keyword>
<evidence type="ECO:0000313" key="6">
    <source>
        <dbReference type="EMBL" id="GHF48560.1"/>
    </source>
</evidence>
<sequence length="218" mass="24020">MAFGTGVDMTYPSQAAPAYTHPPEATRTIRRGQTLYYAGDSAPSLYRLESGLMRAVRLTPQGRNLTVRHIRPGDIFGEETLHGQSRAHQVVALTDAVLTPIHPQHLGPADVWNLTRSLSAQLQRMMTDGVHIQDGDLRERIARYLLNLADSTLGGQHADGVRYVRATHELIAEGTGATRESVSKLIGEMRDDGLLTPAYRCLTLTDEPRLRLLSGYHG</sequence>
<dbReference type="PROSITE" id="PS51063">
    <property type="entry name" value="HTH_CRP_2"/>
    <property type="match status" value="1"/>
</dbReference>
<reference evidence="7" key="1">
    <citation type="journal article" date="2019" name="Int. J. Syst. Evol. Microbiol.">
        <title>The Global Catalogue of Microorganisms (GCM) 10K type strain sequencing project: providing services to taxonomists for standard genome sequencing and annotation.</title>
        <authorList>
            <consortium name="The Broad Institute Genomics Platform"/>
            <consortium name="The Broad Institute Genome Sequencing Center for Infectious Disease"/>
            <person name="Wu L."/>
            <person name="Ma J."/>
        </authorList>
    </citation>
    <scope>NUCLEOTIDE SEQUENCE [LARGE SCALE GENOMIC DNA]</scope>
    <source>
        <strain evidence="7">CGMCC 1.18437</strain>
    </source>
</reference>
<dbReference type="InterPro" id="IPR050397">
    <property type="entry name" value="Env_Response_Regulators"/>
</dbReference>
<dbReference type="Proteomes" id="UP000619376">
    <property type="component" value="Unassembled WGS sequence"/>
</dbReference>